<dbReference type="Proteomes" id="UP000619976">
    <property type="component" value="Unassembled WGS sequence"/>
</dbReference>
<dbReference type="SMART" id="SM01230">
    <property type="entry name" value="Gln-synt_C"/>
    <property type="match status" value="1"/>
</dbReference>
<dbReference type="Gene3D" id="3.10.20.70">
    <property type="entry name" value="Glutamine synthetase, N-terminal domain"/>
    <property type="match status" value="1"/>
</dbReference>
<dbReference type="PROSITE" id="PS51986">
    <property type="entry name" value="GS_BETA_GRASP"/>
    <property type="match status" value="1"/>
</dbReference>
<dbReference type="Proteomes" id="UP000183920">
    <property type="component" value="Unassembled WGS sequence"/>
</dbReference>
<dbReference type="InterPro" id="IPR008147">
    <property type="entry name" value="Gln_synt_N"/>
</dbReference>
<comment type="catalytic activity">
    <reaction evidence="5 13">
        <text>L-glutamate + NH4(+) + ATP = L-glutamine + ADP + phosphate + H(+)</text>
        <dbReference type="Rhea" id="RHEA:16169"/>
        <dbReference type="ChEBI" id="CHEBI:15378"/>
        <dbReference type="ChEBI" id="CHEBI:28938"/>
        <dbReference type="ChEBI" id="CHEBI:29985"/>
        <dbReference type="ChEBI" id="CHEBI:30616"/>
        <dbReference type="ChEBI" id="CHEBI:43474"/>
        <dbReference type="ChEBI" id="CHEBI:58359"/>
        <dbReference type="ChEBI" id="CHEBI:456216"/>
        <dbReference type="EC" id="6.3.1.2"/>
    </reaction>
</comment>
<evidence type="ECO:0000259" key="15">
    <source>
        <dbReference type="PROSITE" id="PS51987"/>
    </source>
</evidence>
<feature type="binding site" evidence="7">
    <location>
        <position position="340"/>
    </location>
    <ligand>
        <name>ATP</name>
        <dbReference type="ChEBI" id="CHEBI:30616"/>
    </ligand>
</feature>
<evidence type="ECO:0000256" key="11">
    <source>
        <dbReference type="RuleBase" id="RU000384"/>
    </source>
</evidence>
<feature type="binding site" evidence="8">
    <location>
        <position position="130"/>
    </location>
    <ligand>
        <name>Mg(2+)</name>
        <dbReference type="ChEBI" id="CHEBI:18420"/>
        <label>1</label>
    </ligand>
</feature>
<sequence length="469" mass="52260">MSLEHVLSMIEEHKVRYIDLRFTDTRGKEQHLTIPAHQVNDDFFEEGKMFDGSSIGGWKGINESDMVLMPDATTAMLDPFFQDPTLIIRCDVLEPGTMKGYDRDPRSISKRAEDYLKSSGIADTVLFGPEPEFFLFDDIRFKNDISGASYAINDIEAAWNTNTKYEDGNKGHRPMVKGGYFPLPPVDSSQDIRSTMCNIMEEMGLVVEAHHHEVATAGQNEVATRFNTMTKKADETQIYKYVVQNVAHVFGKTATFMPKPLVGDNGSGMHCHMSLSKNGVNLFAGDKYGGLSEMALYYIGGIIKHARALNAFTNPTTNSYKRLVPGFEAPVMLAYSARNRSASIRIPVVASMKARRIEVRFPDPLANPYLAFAAQLMAGLDGIINKIHPGDAMDKNLYDLPPEEAKEIPTVAGSLEEALNALNADREFLTRGGVFTDDAIDAYLELLRADVQRVRMAPHPLEFEMYYSA</sequence>
<evidence type="ECO:0000256" key="10">
    <source>
        <dbReference type="PROSITE-ProRule" id="PRU01330"/>
    </source>
</evidence>
<comment type="subcellular location">
    <subcellularLocation>
        <location evidence="12">Cytoplasm</location>
    </subcellularLocation>
</comment>
<feature type="domain" description="GS catalytic" evidence="15">
    <location>
        <begin position="105"/>
        <end position="469"/>
    </location>
</feature>
<evidence type="ECO:0000256" key="6">
    <source>
        <dbReference type="PIRSR" id="PIRSR604809-1"/>
    </source>
</evidence>
<evidence type="ECO:0000259" key="14">
    <source>
        <dbReference type="PROSITE" id="PS51986"/>
    </source>
</evidence>
<evidence type="ECO:0000256" key="13">
    <source>
        <dbReference type="RuleBase" id="RU004356"/>
    </source>
</evidence>
<dbReference type="GO" id="GO:0016020">
    <property type="term" value="C:membrane"/>
    <property type="evidence" value="ECO:0007669"/>
    <property type="project" value="TreeGrafter"/>
</dbReference>
<feature type="modified residue" description="O-AMP-tyrosine" evidence="9">
    <location>
        <position position="398"/>
    </location>
</feature>
<dbReference type="PROSITE" id="PS00180">
    <property type="entry name" value="GLNA_1"/>
    <property type="match status" value="1"/>
</dbReference>
<name>A0A0G4QGJ3_9GAMM</name>
<dbReference type="Pfam" id="PF03951">
    <property type="entry name" value="Gln-synt_N"/>
    <property type="match status" value="1"/>
</dbReference>
<feature type="binding site" evidence="8">
    <location>
        <position position="213"/>
    </location>
    <ligand>
        <name>Mg(2+)</name>
        <dbReference type="ChEBI" id="CHEBI:18420"/>
        <label>1</label>
    </ligand>
</feature>
<reference evidence="16" key="1">
    <citation type="submission" date="2015-06" db="EMBL/GenBank/DDBJ databases">
        <authorList>
            <person name="Urmite Genomes Urmite Genomes"/>
        </authorList>
    </citation>
    <scope>NUCLEOTIDE SEQUENCE [LARGE SCALE GENOMIC DNA]</scope>
    <source>
        <strain evidence="16">CSUR P1867</strain>
    </source>
</reference>
<evidence type="ECO:0000256" key="8">
    <source>
        <dbReference type="PIRSR" id="PIRSR604809-3"/>
    </source>
</evidence>
<dbReference type="InterPro" id="IPR008146">
    <property type="entry name" value="Gln_synth_cat_dom"/>
</dbReference>
<dbReference type="GO" id="GO:0004356">
    <property type="term" value="F:glutamine synthetase activity"/>
    <property type="evidence" value="ECO:0007669"/>
    <property type="project" value="UniProtKB-EC"/>
</dbReference>
<organism evidence="16 18">
    <name type="scientific">Proteus penneri</name>
    <dbReference type="NCBI Taxonomy" id="102862"/>
    <lineage>
        <taxon>Bacteria</taxon>
        <taxon>Pseudomonadati</taxon>
        <taxon>Pseudomonadota</taxon>
        <taxon>Gammaproteobacteria</taxon>
        <taxon>Enterobacterales</taxon>
        <taxon>Morganellaceae</taxon>
        <taxon>Proteus</taxon>
    </lineage>
</organism>
<dbReference type="PANTHER" id="PTHR43407:SF2">
    <property type="entry name" value="GLUTAMINE SYNTHETASE"/>
    <property type="match status" value="1"/>
</dbReference>
<keyword evidence="7 13" id="KW-0547">Nucleotide-binding</keyword>
<comment type="cofactor">
    <cofactor evidence="8">
        <name>Mg(2+)</name>
        <dbReference type="ChEBI" id="CHEBI:18420"/>
    </cofactor>
    <text evidence="8">Binds 2 Mg(2+) ions per subunit.</text>
</comment>
<accession>A0A0G4QGJ3</accession>
<feature type="binding site" evidence="6">
    <location>
        <position position="328"/>
    </location>
    <ligand>
        <name>L-glutamate</name>
        <dbReference type="ChEBI" id="CHEBI:29985"/>
    </ligand>
</feature>
<dbReference type="GeneID" id="76524524"/>
<dbReference type="GO" id="GO:0019740">
    <property type="term" value="P:nitrogen utilization"/>
    <property type="evidence" value="ECO:0007669"/>
    <property type="project" value="TreeGrafter"/>
</dbReference>
<proteinExistence type="inferred from homology"/>
<reference evidence="18" key="2">
    <citation type="submission" date="2015-06" db="EMBL/GenBank/DDBJ databases">
        <authorList>
            <person name="Urmite Genomes"/>
        </authorList>
    </citation>
    <scope>NUCLEOTIDE SEQUENCE [LARGE SCALE GENOMIC DNA]</scope>
    <source>
        <strain evidence="18">CSUR P1867</strain>
    </source>
</reference>
<feature type="binding site" evidence="7">
    <location>
        <begin position="272"/>
        <end position="274"/>
    </location>
    <ligand>
        <name>ATP</name>
        <dbReference type="ChEBI" id="CHEBI:30616"/>
    </ligand>
</feature>
<keyword evidence="8" id="KW-0479">Metal-binding</keyword>
<evidence type="ECO:0000256" key="1">
    <source>
        <dbReference type="ARBA" id="ARBA00003117"/>
    </source>
</evidence>
<feature type="binding site" evidence="8">
    <location>
        <position position="132"/>
    </location>
    <ligand>
        <name>Mg(2+)</name>
        <dbReference type="ChEBI" id="CHEBI:18420"/>
        <label>1</label>
    </ligand>
</feature>
<dbReference type="EMBL" id="JAEKCB010000005">
    <property type="protein sequence ID" value="MBJ2118382.1"/>
    <property type="molecule type" value="Genomic_DNA"/>
</dbReference>
<evidence type="ECO:0000313" key="16">
    <source>
        <dbReference type="EMBL" id="CRL64875.1"/>
    </source>
</evidence>
<keyword evidence="19" id="KW-1185">Reference proteome</keyword>
<evidence type="ECO:0000256" key="12">
    <source>
        <dbReference type="RuleBase" id="RU000387"/>
    </source>
</evidence>
<dbReference type="PANTHER" id="PTHR43407">
    <property type="entry name" value="GLUTAMINE SYNTHETASE"/>
    <property type="match status" value="1"/>
</dbReference>
<evidence type="ECO:0000256" key="9">
    <source>
        <dbReference type="PIRSR" id="PIRSR604809-50"/>
    </source>
</evidence>
<dbReference type="GO" id="GO:0046872">
    <property type="term" value="F:metal ion binding"/>
    <property type="evidence" value="ECO:0007669"/>
    <property type="project" value="UniProtKB-KW"/>
</dbReference>
<dbReference type="NCBIfam" id="TIGR00653">
    <property type="entry name" value="GlnA"/>
    <property type="match status" value="1"/>
</dbReference>
<comment type="subunit">
    <text evidence="12">Oligomer of 12 subunits arranged in the form of two hexagons.</text>
</comment>
<dbReference type="GO" id="GO:0006542">
    <property type="term" value="P:glutamine biosynthetic process"/>
    <property type="evidence" value="ECO:0007669"/>
    <property type="project" value="InterPro"/>
</dbReference>
<dbReference type="PROSITE" id="PS00181">
    <property type="entry name" value="GLNA_ATP"/>
    <property type="match status" value="1"/>
</dbReference>
<feature type="binding site" evidence="6">
    <location>
        <position position="340"/>
    </location>
    <ligand>
        <name>L-glutamate</name>
        <dbReference type="ChEBI" id="CHEBI:29985"/>
    </ligand>
</feature>
<keyword evidence="7 13" id="KW-0067">ATP-binding</keyword>
<evidence type="ECO:0000313" key="18">
    <source>
        <dbReference type="Proteomes" id="UP000183920"/>
    </source>
</evidence>
<dbReference type="PROSITE" id="PS51987">
    <property type="entry name" value="GS_CATALYTIC"/>
    <property type="match status" value="1"/>
</dbReference>
<evidence type="ECO:0000313" key="17">
    <source>
        <dbReference type="EMBL" id="MBJ2118382.1"/>
    </source>
</evidence>
<protein>
    <recommendedName>
        <fullName evidence="4 13">Glutamine synthetase</fullName>
        <ecNumber evidence="3 13">6.3.1.2</ecNumber>
    </recommendedName>
</protein>
<dbReference type="NCBIfam" id="NF007006">
    <property type="entry name" value="PRK09469.1"/>
    <property type="match status" value="1"/>
</dbReference>
<evidence type="ECO:0000256" key="5">
    <source>
        <dbReference type="ARBA" id="ARBA00049436"/>
    </source>
</evidence>
<dbReference type="InterPro" id="IPR004809">
    <property type="entry name" value="Gln_synth_I"/>
</dbReference>
<feature type="binding site" evidence="8">
    <location>
        <position position="270"/>
    </location>
    <ligand>
        <name>Mg(2+)</name>
        <dbReference type="ChEBI" id="CHEBI:18420"/>
        <label>1</label>
    </ligand>
</feature>
<dbReference type="RefSeq" id="WP_072064860.1">
    <property type="nucleotide sequence ID" value="NZ_CAXOKJ010000004.1"/>
</dbReference>
<feature type="binding site" evidence="6">
    <location>
        <begin position="265"/>
        <end position="266"/>
    </location>
    <ligand>
        <name>L-glutamate</name>
        <dbReference type="ChEBI" id="CHEBI:29985"/>
    </ligand>
</feature>
<dbReference type="InterPro" id="IPR036651">
    <property type="entry name" value="Gln_synt_N_sf"/>
</dbReference>
<keyword evidence="12" id="KW-0963">Cytoplasm</keyword>
<evidence type="ECO:0000256" key="4">
    <source>
        <dbReference type="ARBA" id="ARBA00021364"/>
    </source>
</evidence>
<dbReference type="EC" id="6.3.1.2" evidence="3 13"/>
<evidence type="ECO:0000313" key="19">
    <source>
        <dbReference type="Proteomes" id="UP000619976"/>
    </source>
</evidence>
<dbReference type="GO" id="GO:0005524">
    <property type="term" value="F:ATP binding"/>
    <property type="evidence" value="ECO:0007669"/>
    <property type="project" value="UniProtKB-KW"/>
</dbReference>
<gene>
    <name evidence="16" type="primary">glnA</name>
    <name evidence="16" type="ORF">BN1804_03214</name>
    <name evidence="17" type="ORF">JFQ69_12015</name>
</gene>
<feature type="binding site" evidence="8">
    <location>
        <position position="221"/>
    </location>
    <ligand>
        <name>Mg(2+)</name>
        <dbReference type="ChEBI" id="CHEBI:18420"/>
        <label>1</label>
    </ligand>
</feature>
<feature type="binding site" evidence="7">
    <location>
        <position position="208"/>
    </location>
    <ligand>
        <name>ATP</name>
        <dbReference type="ChEBI" id="CHEBI:30616"/>
    </ligand>
</feature>
<dbReference type="InterPro" id="IPR027302">
    <property type="entry name" value="Gln_synth_N_conserv_site"/>
</dbReference>
<comment type="similarity">
    <text evidence="2 10 11">Belongs to the glutamine synthetase family.</text>
</comment>
<dbReference type="InterPro" id="IPR001637">
    <property type="entry name" value="Gln_synth_I_adenylation_site"/>
</dbReference>
<dbReference type="Gene3D" id="3.30.590.10">
    <property type="entry name" value="Glutamine synthetase/guanido kinase, catalytic domain"/>
    <property type="match status" value="1"/>
</dbReference>
<reference evidence="17 19" key="3">
    <citation type="submission" date="2020-12" db="EMBL/GenBank/DDBJ databases">
        <title>Enhanced detection system for hospital associated transmission using whole genome sequencing surveillance.</title>
        <authorList>
            <person name="Harrison L.H."/>
            <person name="Van Tyne D."/>
            <person name="Marsh J.W."/>
            <person name="Griffith M.P."/>
            <person name="Snyder D.J."/>
            <person name="Cooper V.S."/>
            <person name="Mustapha M."/>
        </authorList>
    </citation>
    <scope>NUCLEOTIDE SEQUENCE [LARGE SCALE GENOMIC DNA]</scope>
    <source>
        <strain evidence="17 19">PR00195</strain>
    </source>
</reference>
<dbReference type="EMBL" id="CVRY01000007">
    <property type="protein sequence ID" value="CRL64875.1"/>
    <property type="molecule type" value="Genomic_DNA"/>
</dbReference>
<dbReference type="InterPro" id="IPR014746">
    <property type="entry name" value="Gln_synth/guanido_kin_cat_dom"/>
</dbReference>
<dbReference type="SUPFAM" id="SSF54368">
    <property type="entry name" value="Glutamine synthetase, N-terminal domain"/>
    <property type="match status" value="1"/>
</dbReference>
<feature type="domain" description="GS beta-grasp" evidence="14">
    <location>
        <begin position="13"/>
        <end position="97"/>
    </location>
</feature>
<evidence type="ECO:0000256" key="7">
    <source>
        <dbReference type="PIRSR" id="PIRSR604809-2"/>
    </source>
</evidence>
<evidence type="ECO:0000256" key="2">
    <source>
        <dbReference type="ARBA" id="ARBA00009897"/>
    </source>
</evidence>
<dbReference type="SUPFAM" id="SSF55931">
    <property type="entry name" value="Glutamine synthetase/guanido kinase"/>
    <property type="match status" value="1"/>
</dbReference>
<feature type="binding site" evidence="8">
    <location>
        <position position="358"/>
    </location>
    <ligand>
        <name>Mg(2+)</name>
        <dbReference type="ChEBI" id="CHEBI:18420"/>
        <label>1</label>
    </ligand>
</feature>
<feature type="binding site" evidence="7">
    <location>
        <position position="353"/>
    </location>
    <ligand>
        <name>ATP</name>
        <dbReference type="ChEBI" id="CHEBI:30616"/>
    </ligand>
</feature>
<dbReference type="FunFam" id="3.30.590.10:FF:000001">
    <property type="entry name" value="Glutamine synthetase"/>
    <property type="match status" value="1"/>
</dbReference>
<dbReference type="AlphaFoldDB" id="A0A0G4QGJ3"/>
<keyword evidence="9" id="KW-0597">Phosphoprotein</keyword>
<dbReference type="InterPro" id="IPR027303">
    <property type="entry name" value="Gln_synth_gly_rich_site"/>
</dbReference>
<accession>A0A379ERM7</accession>
<dbReference type="FunFam" id="3.10.20.70:FF:000001">
    <property type="entry name" value="Glutamine synthetase"/>
    <property type="match status" value="1"/>
</dbReference>
<feature type="binding site" evidence="6">
    <location>
        <position position="360"/>
    </location>
    <ligand>
        <name>L-glutamate</name>
        <dbReference type="ChEBI" id="CHEBI:29985"/>
    </ligand>
</feature>
<feature type="binding site" evidence="6">
    <location>
        <position position="322"/>
    </location>
    <ligand>
        <name>L-glutamate</name>
        <dbReference type="ChEBI" id="CHEBI:29985"/>
    </ligand>
</feature>
<dbReference type="GO" id="GO:0005737">
    <property type="term" value="C:cytoplasm"/>
    <property type="evidence" value="ECO:0007669"/>
    <property type="project" value="UniProtKB-SubCell"/>
</dbReference>
<evidence type="ECO:0000256" key="3">
    <source>
        <dbReference type="ARBA" id="ARBA00012937"/>
    </source>
</evidence>
<keyword evidence="8" id="KW-0460">Magnesium</keyword>
<keyword evidence="13 17" id="KW-0436">Ligase</keyword>
<dbReference type="PROSITE" id="PS00182">
    <property type="entry name" value="GLNA_ADENYLATION"/>
    <property type="match status" value="1"/>
</dbReference>
<dbReference type="Pfam" id="PF00120">
    <property type="entry name" value="Gln-synt_C"/>
    <property type="match status" value="1"/>
</dbReference>
<comment type="function">
    <text evidence="1">Catalyzes the ATP-dependent biosynthesis of glutamine from glutamate and ammonia.</text>
</comment>